<gene>
    <name evidence="1" type="ORF">ACFQE6_17175</name>
</gene>
<keyword evidence="2" id="KW-1185">Reference proteome</keyword>
<accession>A0ABD5SU54</accession>
<dbReference type="RefSeq" id="WP_273739612.1">
    <property type="nucleotide sequence ID" value="NZ_JAQIVI010000280.1"/>
</dbReference>
<reference evidence="1 2" key="1">
    <citation type="journal article" date="2019" name="Int. J. Syst. Evol. Microbiol.">
        <title>The Global Catalogue of Microorganisms (GCM) 10K type strain sequencing project: providing services to taxonomists for standard genome sequencing and annotation.</title>
        <authorList>
            <consortium name="The Broad Institute Genomics Platform"/>
            <consortium name="The Broad Institute Genome Sequencing Center for Infectious Disease"/>
            <person name="Wu L."/>
            <person name="Ma J."/>
        </authorList>
    </citation>
    <scope>NUCLEOTIDE SEQUENCE [LARGE SCALE GENOMIC DNA]</scope>
    <source>
        <strain evidence="1 2">LMG 29247</strain>
    </source>
</reference>
<dbReference type="EMBL" id="JBHSWV010000280">
    <property type="protein sequence ID" value="MFC6766660.1"/>
    <property type="molecule type" value="Genomic_DNA"/>
</dbReference>
<protein>
    <submittedName>
        <fullName evidence="1">Uncharacterized protein</fullName>
    </submittedName>
</protein>
<dbReference type="Proteomes" id="UP001596383">
    <property type="component" value="Unassembled WGS sequence"/>
</dbReference>
<organism evidence="1 2">
    <name type="scientific">Natrinema soli</name>
    <dbReference type="NCBI Taxonomy" id="1930624"/>
    <lineage>
        <taxon>Archaea</taxon>
        <taxon>Methanobacteriati</taxon>
        <taxon>Methanobacteriota</taxon>
        <taxon>Stenosarchaea group</taxon>
        <taxon>Halobacteria</taxon>
        <taxon>Halobacteriales</taxon>
        <taxon>Natrialbaceae</taxon>
        <taxon>Natrinema</taxon>
    </lineage>
</organism>
<comment type="caution">
    <text evidence="1">The sequence shown here is derived from an EMBL/GenBank/DDBJ whole genome shotgun (WGS) entry which is preliminary data.</text>
</comment>
<evidence type="ECO:0000313" key="1">
    <source>
        <dbReference type="EMBL" id="MFC6766660.1"/>
    </source>
</evidence>
<sequence length="100" mass="10825">MTNFTIGRWLLVALAIIGLAFVAPVVSAHGNETTANDAPPYDGNATADDWAAWMEAQMTEHMGPDSVEWMESHMGVTVDEMAQDMADDDYNGGMYGQGHC</sequence>
<evidence type="ECO:0000313" key="2">
    <source>
        <dbReference type="Proteomes" id="UP001596383"/>
    </source>
</evidence>
<proteinExistence type="predicted"/>
<name>A0ABD5SU54_9EURY</name>
<dbReference type="AlphaFoldDB" id="A0ABD5SU54"/>